<comment type="catalytic activity">
    <reaction evidence="11">
        <text>O-phospho-D-serine + H2O = D-serine + phosphate</text>
        <dbReference type="Rhea" id="RHEA:24873"/>
        <dbReference type="ChEBI" id="CHEBI:15377"/>
        <dbReference type="ChEBI" id="CHEBI:35247"/>
        <dbReference type="ChEBI" id="CHEBI:43474"/>
        <dbReference type="ChEBI" id="CHEBI:58680"/>
        <dbReference type="EC" id="3.1.3.3"/>
    </reaction>
</comment>
<keyword evidence="6" id="KW-0479">Metal-binding</keyword>
<evidence type="ECO:0000256" key="8">
    <source>
        <dbReference type="ARBA" id="ARBA00022842"/>
    </source>
</evidence>
<organism evidence="12 13">
    <name type="scientific">Clostridium baratii str. Sullivan</name>
    <dbReference type="NCBI Taxonomy" id="1415775"/>
    <lineage>
        <taxon>Bacteria</taxon>
        <taxon>Bacillati</taxon>
        <taxon>Bacillota</taxon>
        <taxon>Clostridia</taxon>
        <taxon>Eubacteriales</taxon>
        <taxon>Clostridiaceae</taxon>
        <taxon>Clostridium</taxon>
    </lineage>
</organism>
<comment type="pathway">
    <text evidence="2">Amino-acid biosynthesis; L-serine biosynthesis; L-serine from 3-phospho-D-glycerate: step 3/3.</text>
</comment>
<keyword evidence="8" id="KW-0460">Magnesium</keyword>
<dbReference type="RefSeq" id="WP_039314451.1">
    <property type="nucleotide sequence ID" value="NZ_CP006905.1"/>
</dbReference>
<protein>
    <recommendedName>
        <fullName evidence="4">phosphoserine phosphatase</fullName>
        <ecNumber evidence="4">3.1.3.3</ecNumber>
    </recommendedName>
</protein>
<accession>A0A0A7FWW0</accession>
<evidence type="ECO:0000256" key="3">
    <source>
        <dbReference type="ARBA" id="ARBA00009184"/>
    </source>
</evidence>
<sequence>MEKRIAAFFDIDGTLYREGLITEVFKKMIKYEIIEPEKWYNDVRKDFDKWDRREGDYDTYLLKMIDIYMDAIKGLKKDQIEFIAKRVIEQKGDRVYTFTRDRIRWHKKQGHILITVSGSPKELVKEMSLKHGFDDYKGAEYTLNENGVYTGDVIPMWDSESKEKAIKELEEKYNIDLENSYAYGDTAGDYTMLSKVGHPYGMNPTKELLKKILNDKALRDRINIIVERKDVTYNLNVGDIQFE</sequence>
<dbReference type="InterPro" id="IPR050582">
    <property type="entry name" value="HAD-like_SerB"/>
</dbReference>
<dbReference type="PANTHER" id="PTHR43344:SF2">
    <property type="entry name" value="PHOSPHOSERINE PHOSPHATASE"/>
    <property type="match status" value="1"/>
</dbReference>
<evidence type="ECO:0000256" key="6">
    <source>
        <dbReference type="ARBA" id="ARBA00022723"/>
    </source>
</evidence>
<comment type="cofactor">
    <cofactor evidence="1">
        <name>Mg(2+)</name>
        <dbReference type="ChEBI" id="CHEBI:18420"/>
    </cofactor>
</comment>
<dbReference type="STRING" id="1561.NPD11_966"/>
<evidence type="ECO:0000313" key="13">
    <source>
        <dbReference type="Proteomes" id="UP000030635"/>
    </source>
</evidence>
<evidence type="ECO:0000256" key="1">
    <source>
        <dbReference type="ARBA" id="ARBA00001946"/>
    </source>
</evidence>
<dbReference type="eggNOG" id="COG0560">
    <property type="taxonomic scope" value="Bacteria"/>
</dbReference>
<dbReference type="EMBL" id="CP006905">
    <property type="protein sequence ID" value="AIY84078.1"/>
    <property type="molecule type" value="Genomic_DNA"/>
</dbReference>
<dbReference type="GeneID" id="60852541"/>
<evidence type="ECO:0000256" key="5">
    <source>
        <dbReference type="ARBA" id="ARBA00022605"/>
    </source>
</evidence>
<dbReference type="CDD" id="cd02612">
    <property type="entry name" value="HAD_PGPPase"/>
    <property type="match status" value="1"/>
</dbReference>
<dbReference type="EC" id="3.1.3.3" evidence="4"/>
<reference evidence="12 13" key="1">
    <citation type="journal article" date="2015" name="Infect. Genet. Evol.">
        <title>Genomic sequences of six botulinum neurotoxin-producing strains representing three clostridial species illustrate the mobility and diversity of botulinum neurotoxin genes.</title>
        <authorList>
            <person name="Smith T.J."/>
            <person name="Hill K.K."/>
            <person name="Xie G."/>
            <person name="Foley B.T."/>
            <person name="Williamson C.H."/>
            <person name="Foster J.T."/>
            <person name="Johnson S.L."/>
            <person name="Chertkov O."/>
            <person name="Teshima H."/>
            <person name="Gibbons H.S."/>
            <person name="Johnsky L.A."/>
            <person name="Karavis M.A."/>
            <person name="Smith L.A."/>
        </authorList>
    </citation>
    <scope>NUCLEOTIDE SEQUENCE [LARGE SCALE GENOMIC DNA]</scope>
    <source>
        <strain evidence="12">Sullivan</strain>
    </source>
</reference>
<dbReference type="Proteomes" id="UP000030635">
    <property type="component" value="Chromosome"/>
</dbReference>
<proteinExistence type="inferred from homology"/>
<comment type="catalytic activity">
    <reaction evidence="10">
        <text>O-phospho-L-serine + H2O = L-serine + phosphate</text>
        <dbReference type="Rhea" id="RHEA:21208"/>
        <dbReference type="ChEBI" id="CHEBI:15377"/>
        <dbReference type="ChEBI" id="CHEBI:33384"/>
        <dbReference type="ChEBI" id="CHEBI:43474"/>
        <dbReference type="ChEBI" id="CHEBI:57524"/>
        <dbReference type="EC" id="3.1.3.3"/>
    </reaction>
</comment>
<evidence type="ECO:0000256" key="7">
    <source>
        <dbReference type="ARBA" id="ARBA00022801"/>
    </source>
</evidence>
<dbReference type="GO" id="GO:0036424">
    <property type="term" value="F:L-phosphoserine phosphatase activity"/>
    <property type="evidence" value="ECO:0007669"/>
    <property type="project" value="TreeGrafter"/>
</dbReference>
<keyword evidence="13" id="KW-1185">Reference proteome</keyword>
<comment type="similarity">
    <text evidence="3">Belongs to the HAD-like hydrolase superfamily. SerB family.</text>
</comment>
<dbReference type="NCBIfam" id="TIGR01490">
    <property type="entry name" value="HAD-SF-IB-hyp1"/>
    <property type="match status" value="1"/>
</dbReference>
<gene>
    <name evidence="12" type="ORF">U729_2046</name>
</gene>
<dbReference type="InterPro" id="IPR023214">
    <property type="entry name" value="HAD_sf"/>
</dbReference>
<dbReference type="KEGG" id="cbv:U729_2046"/>
<evidence type="ECO:0000256" key="11">
    <source>
        <dbReference type="ARBA" id="ARBA00048523"/>
    </source>
</evidence>
<dbReference type="AlphaFoldDB" id="A0A0A7FWW0"/>
<keyword evidence="7 12" id="KW-0378">Hydrolase</keyword>
<dbReference type="NCBIfam" id="TIGR01488">
    <property type="entry name" value="HAD-SF-IB"/>
    <property type="match status" value="1"/>
</dbReference>
<dbReference type="InterPro" id="IPR006385">
    <property type="entry name" value="HAD_hydro_SerB1"/>
</dbReference>
<dbReference type="Pfam" id="PF12710">
    <property type="entry name" value="HAD"/>
    <property type="match status" value="1"/>
</dbReference>
<name>A0A0A7FWW0_9CLOT</name>
<dbReference type="GO" id="GO:0000287">
    <property type="term" value="F:magnesium ion binding"/>
    <property type="evidence" value="ECO:0007669"/>
    <property type="project" value="TreeGrafter"/>
</dbReference>
<keyword evidence="9" id="KW-0718">Serine biosynthesis</keyword>
<dbReference type="PANTHER" id="PTHR43344">
    <property type="entry name" value="PHOSPHOSERINE PHOSPHATASE"/>
    <property type="match status" value="1"/>
</dbReference>
<evidence type="ECO:0000313" key="12">
    <source>
        <dbReference type="EMBL" id="AIY84078.1"/>
    </source>
</evidence>
<evidence type="ECO:0000256" key="4">
    <source>
        <dbReference type="ARBA" id="ARBA00012640"/>
    </source>
</evidence>
<dbReference type="HOGENOM" id="CLU_052657_1_2_9"/>
<dbReference type="GO" id="GO:0005737">
    <property type="term" value="C:cytoplasm"/>
    <property type="evidence" value="ECO:0007669"/>
    <property type="project" value="TreeGrafter"/>
</dbReference>
<evidence type="ECO:0000256" key="2">
    <source>
        <dbReference type="ARBA" id="ARBA00005135"/>
    </source>
</evidence>
<evidence type="ECO:0000256" key="9">
    <source>
        <dbReference type="ARBA" id="ARBA00023299"/>
    </source>
</evidence>
<dbReference type="InterPro" id="IPR036412">
    <property type="entry name" value="HAD-like_sf"/>
</dbReference>
<keyword evidence="5" id="KW-0028">Amino-acid biosynthesis</keyword>
<dbReference type="Gene3D" id="3.40.50.1000">
    <property type="entry name" value="HAD superfamily/HAD-like"/>
    <property type="match status" value="1"/>
</dbReference>
<evidence type="ECO:0000256" key="10">
    <source>
        <dbReference type="ARBA" id="ARBA00048138"/>
    </source>
</evidence>
<dbReference type="GO" id="GO:0006564">
    <property type="term" value="P:L-serine biosynthetic process"/>
    <property type="evidence" value="ECO:0007669"/>
    <property type="project" value="UniProtKB-KW"/>
</dbReference>
<dbReference type="OrthoDB" id="9794212at2"/>
<dbReference type="SUPFAM" id="SSF56784">
    <property type="entry name" value="HAD-like"/>
    <property type="match status" value="1"/>
</dbReference>